<organism evidence="4 5">
    <name type="scientific">Acrasis kona</name>
    <dbReference type="NCBI Taxonomy" id="1008807"/>
    <lineage>
        <taxon>Eukaryota</taxon>
        <taxon>Discoba</taxon>
        <taxon>Heterolobosea</taxon>
        <taxon>Tetramitia</taxon>
        <taxon>Eutetramitia</taxon>
        <taxon>Acrasidae</taxon>
        <taxon>Acrasis</taxon>
    </lineage>
</organism>
<dbReference type="Pfam" id="PF03969">
    <property type="entry name" value="AFG1_ATPase"/>
    <property type="match status" value="1"/>
</dbReference>
<reference evidence="4 5" key="1">
    <citation type="submission" date="2024-03" db="EMBL/GenBank/DDBJ databases">
        <title>The Acrasis kona genome and developmental transcriptomes reveal deep origins of eukaryotic multicellular pathways.</title>
        <authorList>
            <person name="Sheikh S."/>
            <person name="Fu C.-J."/>
            <person name="Brown M.W."/>
            <person name="Baldauf S.L."/>
        </authorList>
    </citation>
    <scope>NUCLEOTIDE SEQUENCE [LARGE SCALE GENOMIC DNA]</scope>
    <source>
        <strain evidence="4 5">ATCC MYA-3509</strain>
    </source>
</reference>
<dbReference type="AlphaFoldDB" id="A0AAW2YVH5"/>
<dbReference type="Proteomes" id="UP001431209">
    <property type="component" value="Unassembled WGS sequence"/>
</dbReference>
<dbReference type="EMBL" id="JAOPGA020000734">
    <property type="protein sequence ID" value="KAL0481145.1"/>
    <property type="molecule type" value="Genomic_DNA"/>
</dbReference>
<dbReference type="PANTHER" id="PTHR12169:SF6">
    <property type="entry name" value="AFG1-LIKE ATPASE"/>
    <property type="match status" value="1"/>
</dbReference>
<evidence type="ECO:0000313" key="5">
    <source>
        <dbReference type="Proteomes" id="UP001431209"/>
    </source>
</evidence>
<gene>
    <name evidence="4" type="ORF">AKO1_012625</name>
</gene>
<dbReference type="GO" id="GO:0005524">
    <property type="term" value="F:ATP binding"/>
    <property type="evidence" value="ECO:0007669"/>
    <property type="project" value="UniProtKB-KW"/>
</dbReference>
<evidence type="ECO:0000256" key="2">
    <source>
        <dbReference type="ARBA" id="ARBA00022741"/>
    </source>
</evidence>
<evidence type="ECO:0000313" key="4">
    <source>
        <dbReference type="EMBL" id="KAL0481145.1"/>
    </source>
</evidence>
<keyword evidence="5" id="KW-1185">Reference proteome</keyword>
<dbReference type="Gene3D" id="3.40.50.300">
    <property type="entry name" value="P-loop containing nucleotide triphosphate hydrolases"/>
    <property type="match status" value="1"/>
</dbReference>
<dbReference type="InterPro" id="IPR005654">
    <property type="entry name" value="ATPase_AFG1-like"/>
</dbReference>
<evidence type="ECO:0000256" key="3">
    <source>
        <dbReference type="ARBA" id="ARBA00022840"/>
    </source>
</evidence>
<dbReference type="GO" id="GO:0016887">
    <property type="term" value="F:ATP hydrolysis activity"/>
    <property type="evidence" value="ECO:0007669"/>
    <property type="project" value="InterPro"/>
</dbReference>
<keyword evidence="2" id="KW-0547">Nucleotide-binding</keyword>
<comment type="caution">
    <text evidence="4">The sequence shown here is derived from an EMBL/GenBank/DDBJ whole genome shotgun (WGS) entry which is preliminary data.</text>
</comment>
<keyword evidence="3" id="KW-0067">ATP-binding</keyword>
<comment type="similarity">
    <text evidence="1">Belongs to the AFG1 ATPase family.</text>
</comment>
<name>A0AAW2YVH5_9EUKA</name>
<dbReference type="SUPFAM" id="SSF52540">
    <property type="entry name" value="P-loop containing nucleoside triphosphate hydrolases"/>
    <property type="match status" value="1"/>
</dbReference>
<protein>
    <submittedName>
        <fullName evidence="4">Mitochondrial AFG1-like ATPase</fullName>
    </submittedName>
</protein>
<dbReference type="PANTHER" id="PTHR12169">
    <property type="entry name" value="ATPASE N2B"/>
    <property type="match status" value="1"/>
</dbReference>
<proteinExistence type="inferred from homology"/>
<sequence length="425" mass="49488">MHALSTRSCLNVGHQRFFSVFKPLSKLPSEEYYKRLEKGTMRKDPRQEAVVEKLDLLYEKLKGYNRANAERIIQNGIAKAAPPVQSNSWFSRAIKPTPIVQNVDVIPHPKELPQSFYLYGGVGCGKTMMMDMFFDCVPFPYKQRIHFNSFMVDFHARMFHYRQSQPNKDHVPTVADEIVNKYWLLCFDEFQVTDIVDAMILKRLFENLIDRGVVVFATSNRPPVDLYKNGLNREAFLPFIHFLQVKCHIHNMDSKSDYRLTGQRTTQVYYSPVNQENDKKVDELFNKLTQPNEPKPQTLIILGRKLVVPQQARGVAQFTFDQVCKANLSAVDYIHLAKEFHTIVLRNIPKMNDPSVGMDSIRRFITLIDELYQNKVKLICTAHAPIQELLYSGDKQDDTSFAFDRTWSRLNEMQTTQYLEQLHLH</sequence>
<dbReference type="InterPro" id="IPR027417">
    <property type="entry name" value="P-loop_NTPase"/>
</dbReference>
<accession>A0AAW2YVH5</accession>
<dbReference type="GO" id="GO:0005739">
    <property type="term" value="C:mitochondrion"/>
    <property type="evidence" value="ECO:0007669"/>
    <property type="project" value="TreeGrafter"/>
</dbReference>
<evidence type="ECO:0000256" key="1">
    <source>
        <dbReference type="ARBA" id="ARBA00010322"/>
    </source>
</evidence>
<dbReference type="NCBIfam" id="NF040713">
    <property type="entry name" value="ZapE"/>
    <property type="match status" value="1"/>
</dbReference>